<evidence type="ECO:0000256" key="3">
    <source>
        <dbReference type="ARBA" id="ARBA00022989"/>
    </source>
</evidence>
<feature type="transmembrane region" description="Helical" evidence="5">
    <location>
        <begin position="169"/>
        <end position="191"/>
    </location>
</feature>
<feature type="transmembrane region" description="Helical" evidence="5">
    <location>
        <begin position="59"/>
        <end position="82"/>
    </location>
</feature>
<dbReference type="Proteomes" id="UP000503310">
    <property type="component" value="Chromosome"/>
</dbReference>
<dbReference type="GO" id="GO:0015267">
    <property type="term" value="F:channel activity"/>
    <property type="evidence" value="ECO:0007669"/>
    <property type="project" value="InterPro"/>
</dbReference>
<evidence type="ECO:0000256" key="2">
    <source>
        <dbReference type="ARBA" id="ARBA00022692"/>
    </source>
</evidence>
<evidence type="ECO:0000256" key="1">
    <source>
        <dbReference type="ARBA" id="ARBA00004141"/>
    </source>
</evidence>
<dbReference type="EMBL" id="CP047225">
    <property type="protein sequence ID" value="QIW62701.1"/>
    <property type="molecule type" value="Genomic_DNA"/>
</dbReference>
<feature type="transmembrane region" description="Helical" evidence="5">
    <location>
        <begin position="21"/>
        <end position="47"/>
    </location>
</feature>
<dbReference type="GO" id="GO:0016020">
    <property type="term" value="C:membrane"/>
    <property type="evidence" value="ECO:0007669"/>
    <property type="project" value="UniProtKB-SubCell"/>
</dbReference>
<feature type="transmembrane region" description="Helical" evidence="5">
    <location>
        <begin position="111"/>
        <end position="131"/>
    </location>
</feature>
<proteinExistence type="predicted"/>
<gene>
    <name evidence="6" type="ORF">GOQ20_04510</name>
</gene>
<dbReference type="Pfam" id="PF00230">
    <property type="entry name" value="MIP"/>
    <property type="match status" value="1"/>
</dbReference>
<dbReference type="AlphaFoldDB" id="A0A6H0V302"/>
<keyword evidence="4 5" id="KW-0472">Membrane</keyword>
<feature type="transmembrane region" description="Helical" evidence="5">
    <location>
        <begin position="203"/>
        <end position="224"/>
    </location>
</feature>
<protein>
    <submittedName>
        <fullName evidence="6">Uncharacterized protein</fullName>
    </submittedName>
</protein>
<accession>A0A6H0V302</accession>
<feature type="transmembrane region" description="Helical" evidence="5">
    <location>
        <begin position="278"/>
        <end position="299"/>
    </location>
</feature>
<evidence type="ECO:0000313" key="7">
    <source>
        <dbReference type="Proteomes" id="UP000503310"/>
    </source>
</evidence>
<evidence type="ECO:0000256" key="4">
    <source>
        <dbReference type="ARBA" id="ARBA00023136"/>
    </source>
</evidence>
<keyword evidence="2 5" id="KW-0812">Transmembrane</keyword>
<dbReference type="InterPro" id="IPR000425">
    <property type="entry name" value="MIP"/>
</dbReference>
<sequence length="336" mass="37639">MFDFFKLAKEKRANAQKPKDLKTWIIHGFSEYFGTITISLLLAGLSIFVTDEKVIEHFFLHPIIVGFYAGFIAVGIVLFIFLRWSCDLNPSVTLTRFLNGTNTGWYTLYKLFIQVLGAITAGLIIYGVGLLTTKHAKGLPNAPIDAYNAFEKSWSLIKDAKNLPYETKVSIGSVWIFFIEMVMTAILLFPIFSPNINDKYRDLMIMFIISLSVWMGILGGTAAINPARGFAQQLPILIHQSGKEGAYISQSITNVLGEGQTETTTKTLVSWAQFSTSIKSATIAMIFGDLMAPVFYLFVQGITQKYVNPFVVKVIAYKNFKAQNMVRNSEVNKKDK</sequence>
<dbReference type="SUPFAM" id="SSF81338">
    <property type="entry name" value="Aquaporin-like"/>
    <property type="match status" value="1"/>
</dbReference>
<comment type="subcellular location">
    <subcellularLocation>
        <location evidence="1">Membrane</location>
        <topology evidence="1">Multi-pass membrane protein</topology>
    </subcellularLocation>
</comment>
<name>A0A6H0V302_9BACT</name>
<evidence type="ECO:0000313" key="6">
    <source>
        <dbReference type="EMBL" id="QIW62701.1"/>
    </source>
</evidence>
<keyword evidence="3 5" id="KW-1133">Transmembrane helix</keyword>
<organism evidence="6 7">
    <name type="scientific">Mycoplasmopsis gallinacea</name>
    <dbReference type="NCBI Taxonomy" id="29556"/>
    <lineage>
        <taxon>Bacteria</taxon>
        <taxon>Bacillati</taxon>
        <taxon>Mycoplasmatota</taxon>
        <taxon>Mycoplasmoidales</taxon>
        <taxon>Metamycoplasmataceae</taxon>
        <taxon>Mycoplasmopsis</taxon>
    </lineage>
</organism>
<dbReference type="Gene3D" id="1.20.1080.10">
    <property type="entry name" value="Glycerol uptake facilitator protein"/>
    <property type="match status" value="1"/>
</dbReference>
<evidence type="ECO:0000256" key="5">
    <source>
        <dbReference type="SAM" id="Phobius"/>
    </source>
</evidence>
<reference evidence="6 7" key="1">
    <citation type="submission" date="2019-12" db="EMBL/GenBank/DDBJ databases">
        <title>Sequencing and analysis of the whole genome of Mycoplasma gallinaceum strain Peacock20181011.</title>
        <authorList>
            <person name="Liu X."/>
            <person name="Qin Z."/>
            <person name="Xu H."/>
        </authorList>
    </citation>
    <scope>NUCLEOTIDE SEQUENCE [LARGE SCALE GENOMIC DNA]</scope>
    <source>
        <strain evidence="6 7">Peacock20181011</strain>
    </source>
</reference>
<dbReference type="InterPro" id="IPR023271">
    <property type="entry name" value="Aquaporin-like"/>
</dbReference>